<keyword evidence="6" id="KW-1185">Reference proteome</keyword>
<name>A0A8U1C5Y0_SALNM</name>
<evidence type="ECO:0000313" key="6">
    <source>
        <dbReference type="Proteomes" id="UP000808372"/>
    </source>
</evidence>
<evidence type="ECO:0000256" key="1">
    <source>
        <dbReference type="ARBA" id="ARBA00006692"/>
    </source>
</evidence>
<dbReference type="SUPFAM" id="SSF46966">
    <property type="entry name" value="Spectrin repeat"/>
    <property type="match status" value="3"/>
</dbReference>
<dbReference type="InterPro" id="IPR036179">
    <property type="entry name" value="Ig-like_dom_sf"/>
</dbReference>
<dbReference type="InterPro" id="IPR003599">
    <property type="entry name" value="Ig_sub"/>
</dbReference>
<dbReference type="GeneID" id="120058050"/>
<dbReference type="Proteomes" id="UP000808372">
    <property type="component" value="Chromosome 13"/>
</dbReference>
<evidence type="ECO:0000313" key="7">
    <source>
        <dbReference type="RefSeq" id="XP_038862459.1"/>
    </source>
</evidence>
<feature type="region of interest" description="Disordered" evidence="4">
    <location>
        <begin position="1508"/>
        <end position="1568"/>
    </location>
</feature>
<dbReference type="Gene3D" id="2.60.40.10">
    <property type="entry name" value="Immunoglobulins"/>
    <property type="match status" value="1"/>
</dbReference>
<dbReference type="InterPro" id="IPR003598">
    <property type="entry name" value="Ig_sub2"/>
</dbReference>
<feature type="region of interest" description="Disordered" evidence="4">
    <location>
        <begin position="1259"/>
        <end position="1287"/>
    </location>
</feature>
<comment type="similarity">
    <text evidence="1">Belongs to the protein kinase superfamily. CAMK Ser/Thr protein kinase family.</text>
</comment>
<evidence type="ECO:0000259" key="5">
    <source>
        <dbReference type="PROSITE" id="PS50835"/>
    </source>
</evidence>
<dbReference type="InterPro" id="IPR018159">
    <property type="entry name" value="Spectrin/alpha-actinin"/>
</dbReference>
<keyword evidence="2" id="KW-0393">Immunoglobulin domain</keyword>
<dbReference type="SMART" id="SM00150">
    <property type="entry name" value="SPEC"/>
    <property type="match status" value="4"/>
</dbReference>
<dbReference type="KEGG" id="snh:120058050"/>
<protein>
    <submittedName>
        <fullName evidence="7">Coiled-coil domain-containing protein 141-like</fullName>
    </submittedName>
</protein>
<dbReference type="InterPro" id="IPR013783">
    <property type="entry name" value="Ig-like_fold"/>
</dbReference>
<dbReference type="PROSITE" id="PS50835">
    <property type="entry name" value="IG_LIKE"/>
    <property type="match status" value="1"/>
</dbReference>
<feature type="compositionally biased region" description="Polar residues" evidence="4">
    <location>
        <begin position="1508"/>
        <end position="1532"/>
    </location>
</feature>
<feature type="coiled-coil region" evidence="3">
    <location>
        <begin position="280"/>
        <end position="314"/>
    </location>
</feature>
<dbReference type="Pfam" id="PF07679">
    <property type="entry name" value="I-set"/>
    <property type="match status" value="1"/>
</dbReference>
<organism evidence="6 7">
    <name type="scientific">Salvelinus namaycush</name>
    <name type="common">Lake trout</name>
    <name type="synonym">Salmo namaycush</name>
    <dbReference type="NCBI Taxonomy" id="8040"/>
    <lineage>
        <taxon>Eukaryota</taxon>
        <taxon>Metazoa</taxon>
        <taxon>Chordata</taxon>
        <taxon>Craniata</taxon>
        <taxon>Vertebrata</taxon>
        <taxon>Euteleostomi</taxon>
        <taxon>Actinopterygii</taxon>
        <taxon>Neopterygii</taxon>
        <taxon>Teleostei</taxon>
        <taxon>Protacanthopterygii</taxon>
        <taxon>Salmoniformes</taxon>
        <taxon>Salmonidae</taxon>
        <taxon>Salmoninae</taxon>
        <taxon>Salvelinus</taxon>
    </lineage>
</organism>
<dbReference type="PANTHER" id="PTHR42757:SF44">
    <property type="entry name" value="COILED-COIL DOMAIN-CONTAINING PROTEIN 141"/>
    <property type="match status" value="1"/>
</dbReference>
<dbReference type="SMART" id="SM00408">
    <property type="entry name" value="IGc2"/>
    <property type="match status" value="1"/>
</dbReference>
<sequence length="1681" mass="190161">MSNKGDTGGQPAATTTISTIAVQAGDSQIIVTVLKCGELVKLQLTEANPNLLEIGSNQDETKKLLDEHQQLLIKLKKHEAGVRALLEEADSMAEEKKENEGEVYEAMANSLSDAWRTLILMLEKRRSLLHLASEFFDRALEFAIRIDEAEEFQSREQELADAECLKELLLKHSVMKRGLLEKSMLVLNKSRDLLDFLREFQTEEALQRSEALQGAHSSCGRVESLMEILQDRRRQVDQHMKQQLLDLEVILSIYQWDRQEQEVTHWFKSNADLYFERDHLGSTLTENEELLQEYKKFEEKAKDWSELVEKLLAQASELLAGEAEGRAEAETGHVSERSLALRALHEHFWNLMMGRLAHLQESNAFFSSANKAFGVLGTVESKLKGLKSQTLRLPKLAKKHEELLRSIKESATDPLQRGQLILQKVDPQSTQVEGVKRMLGYVRDRVDTLSRECHAHRALAAKRQQLVSTCEDLIDKISVWLKSSNCVLSSNTEPGSLLSQSEDMLNKHLELSSQTQETGSEAEAMAEQITELKTLECPEATEFSNKASLLEEELKTVTRNITSRIDNIRPYVEEQMQSLHESYNWKPEEEENKESGVPSKEIADAKWQSMLERFLAMQDLGNNYINSSNMVSEDLNLNVRVAISVVEKTMEELNKKKMDLSDLWTSWQLHVNQVKSIKKQWKKYKEQLKKTVHDLKSVEEVLVPTSKVDLGSDLQTVSKLLENFSLDKPHFLQLNAEVEYMVKTSELLALKGIPIKEKSEKVTEMLHLHQRVKDNIKEYESVLKMAVKFHQLYEELDKLLTSEPVTGFSETSQAKIQLIQHQDRQSHIRHLYKLAISLGGDISNTVQQSHASGFTVQRLQERLERLERGCVNWSAESNRCEESLTSNLRYCVFKEEITELRESFKDLKKKFNNLKFNYMKRNDKSRNLKAVKNQIQQIEMYNEKLQVLKKRMQAFTVKVTSSTEKHLKGSSPREIEDAVNELQRQLGDFDKTVEEYRGNLDMSVKLQQAMEEYQFWCDEASATIVRVGKYSSQCKTREAVSILYKQFEKFVWPTVPLQEERISQITELAVRLHGAEEGKKYMEKTLTKHNEIVESIKELCNGLMDLEAKLQSELKESGHTPELTMGGNGKEVPIKTLENTRSKKPHVRKTRSQDLPDKHHPEHHNKVLSESRYHTQKAYSEMSRVETITSRSTQESKEQLSTSFCCTHTFNLSCSPLERDRKVHVLQQAGIKSLVTSPTVPPPPVFASAPSFSDIQREFQKKERQGPAQRNFPGFHTSNTDQIGLLTGEPFSQDASPLLLPAGGLTEGNLQRHNLMTEESLSNDEYECTSPDDISLPPLSETPESNIVLSENDLDLDSFCLSSQSHTIHINQYSHQLRSTRNNENNNSQSQQRIREQTESCHSPTVGLNTKFREESSSFVHSTLTVPAPILVSNTLSSILKSKGIPNLPKPNLPNLPPVGHLGLNDCHQTMYSVHESSVTETQECVHDPSSVMVRGAAAPSAFPAAATTRSLNTHATPSPLTTTAVTPTDQGQDPDLCNPTAIREEIRLPGTSRSVGSTLAGQGPPHFSKLLSSPTVMEGSPVTLEVEVTGFPEPTLTWFKNGEKLTNDEHIELSQKKSKHALFVQKVIETDAGLYACRAVNSSGTLSSSAALQVKARNNSCPEPDYALLKLDWHTCFGPS</sequence>
<feature type="compositionally biased region" description="Basic and acidic residues" evidence="4">
    <location>
        <begin position="1151"/>
        <end position="1173"/>
    </location>
</feature>
<dbReference type="SUPFAM" id="SSF48726">
    <property type="entry name" value="Immunoglobulin"/>
    <property type="match status" value="1"/>
</dbReference>
<dbReference type="Pfam" id="PF25101">
    <property type="entry name" value="Spectrin_7"/>
    <property type="match status" value="1"/>
</dbReference>
<gene>
    <name evidence="7" type="primary">LOC120058050</name>
</gene>
<dbReference type="PANTHER" id="PTHR42757">
    <property type="entry name" value="IGLON FAMILY OF IMMUNOGLOBULIN SUPERFAMILY-RELATED"/>
    <property type="match status" value="1"/>
</dbReference>
<feature type="compositionally biased region" description="Low complexity" evidence="4">
    <location>
        <begin position="1379"/>
        <end position="1392"/>
    </location>
</feature>
<dbReference type="InterPro" id="IPR007110">
    <property type="entry name" value="Ig-like_dom"/>
</dbReference>
<proteinExistence type="inferred from homology"/>
<feature type="coiled-coil region" evidence="3">
    <location>
        <begin position="856"/>
        <end position="999"/>
    </location>
</feature>
<keyword evidence="3" id="KW-0175">Coiled coil</keyword>
<evidence type="ECO:0000256" key="2">
    <source>
        <dbReference type="ARBA" id="ARBA00023319"/>
    </source>
</evidence>
<feature type="coiled-coil region" evidence="3">
    <location>
        <begin position="75"/>
        <end position="102"/>
    </location>
</feature>
<feature type="domain" description="Ig-like" evidence="5">
    <location>
        <begin position="1566"/>
        <end position="1654"/>
    </location>
</feature>
<dbReference type="InterPro" id="IPR050876">
    <property type="entry name" value="IgLON_domain"/>
</dbReference>
<dbReference type="SMART" id="SM00409">
    <property type="entry name" value="IG"/>
    <property type="match status" value="1"/>
</dbReference>
<evidence type="ECO:0000256" key="3">
    <source>
        <dbReference type="SAM" id="Coils"/>
    </source>
</evidence>
<dbReference type="FunFam" id="2.60.40.10:FF:000080">
    <property type="entry name" value="Myosin light chain kinase, smooth muscle"/>
    <property type="match status" value="1"/>
</dbReference>
<evidence type="ECO:0000256" key="4">
    <source>
        <dbReference type="SAM" id="MobiDB-lite"/>
    </source>
</evidence>
<accession>A0A8U1C5Y0</accession>
<feature type="compositionally biased region" description="Polar residues" evidence="4">
    <location>
        <begin position="1552"/>
        <end position="1561"/>
    </location>
</feature>
<feature type="region of interest" description="Disordered" evidence="4">
    <location>
        <begin position="1375"/>
        <end position="1400"/>
    </location>
</feature>
<dbReference type="InterPro" id="IPR058157">
    <property type="entry name" value="Spectrin_met"/>
</dbReference>
<dbReference type="RefSeq" id="XP_038862459.1">
    <property type="nucleotide sequence ID" value="XM_039006531.1"/>
</dbReference>
<dbReference type="InterPro" id="IPR013098">
    <property type="entry name" value="Ig_I-set"/>
</dbReference>
<dbReference type="Gene3D" id="1.20.58.60">
    <property type="match status" value="5"/>
</dbReference>
<reference evidence="7" key="1">
    <citation type="submission" date="2025-08" db="UniProtKB">
        <authorList>
            <consortium name="RefSeq"/>
        </authorList>
    </citation>
    <scope>IDENTIFICATION</scope>
    <source>
        <tissue evidence="7">White muscle</tissue>
    </source>
</reference>
<feature type="region of interest" description="Disordered" evidence="4">
    <location>
        <begin position="1117"/>
        <end position="1175"/>
    </location>
</feature>